<dbReference type="SMART" id="SM00359">
    <property type="entry name" value="PUA"/>
    <property type="match status" value="1"/>
</dbReference>
<dbReference type="PANTHER" id="PTHR23127">
    <property type="entry name" value="CENTROMERE/MICROTUBULE BINDING PROTEIN CBF5"/>
    <property type="match status" value="1"/>
</dbReference>
<dbReference type="InterPro" id="IPR026326">
    <property type="entry name" value="TruB_arch"/>
</dbReference>
<dbReference type="GO" id="GO:0031120">
    <property type="term" value="P:snRNA pseudouridine synthesis"/>
    <property type="evidence" value="ECO:0007669"/>
    <property type="project" value="TreeGrafter"/>
</dbReference>
<dbReference type="InterPro" id="IPR020103">
    <property type="entry name" value="PsdUridine_synth_cat_dom_sf"/>
</dbReference>
<dbReference type="GO" id="GO:0031118">
    <property type="term" value="P:rRNA pseudouridine synthesis"/>
    <property type="evidence" value="ECO:0007669"/>
    <property type="project" value="TreeGrafter"/>
</dbReference>
<accession>A0A520KYJ1</accession>
<dbReference type="HAMAP" id="MF_01081">
    <property type="entry name" value="TruB_arch"/>
    <property type="match status" value="1"/>
</dbReference>
<dbReference type="InterPro" id="IPR015947">
    <property type="entry name" value="PUA-like_sf"/>
</dbReference>
<evidence type="ECO:0000259" key="6">
    <source>
        <dbReference type="SMART" id="SM00359"/>
    </source>
</evidence>
<dbReference type="AlphaFoldDB" id="A0A520KYJ1"/>
<dbReference type="CDD" id="cd21148">
    <property type="entry name" value="PUA_Cbf5"/>
    <property type="match status" value="1"/>
</dbReference>
<dbReference type="SMART" id="SM01136">
    <property type="entry name" value="DKCLD"/>
    <property type="match status" value="1"/>
</dbReference>
<dbReference type="Gene3D" id="3.30.2350.10">
    <property type="entry name" value="Pseudouridine synthase"/>
    <property type="match status" value="1"/>
</dbReference>
<keyword evidence="2 5" id="KW-0413">Isomerase</keyword>
<evidence type="ECO:0000256" key="1">
    <source>
        <dbReference type="ARBA" id="ARBA00022694"/>
    </source>
</evidence>
<dbReference type="InterPro" id="IPR032819">
    <property type="entry name" value="TruB_C"/>
</dbReference>
<dbReference type="Pfam" id="PF16198">
    <property type="entry name" value="TruB_C_2"/>
    <property type="match status" value="1"/>
</dbReference>
<evidence type="ECO:0000256" key="4">
    <source>
        <dbReference type="ARBA" id="ARBA00060775"/>
    </source>
</evidence>
<dbReference type="SUPFAM" id="SSF55120">
    <property type="entry name" value="Pseudouridine synthase"/>
    <property type="match status" value="1"/>
</dbReference>
<dbReference type="GO" id="GO:0003723">
    <property type="term" value="F:RNA binding"/>
    <property type="evidence" value="ECO:0007669"/>
    <property type="project" value="InterPro"/>
</dbReference>
<dbReference type="InterPro" id="IPR004802">
    <property type="entry name" value="tRNA_PsdUridine_synth_B_fam"/>
</dbReference>
<dbReference type="PROSITE" id="PS50890">
    <property type="entry name" value="PUA"/>
    <property type="match status" value="1"/>
</dbReference>
<dbReference type="EMBL" id="RXIL01000019">
    <property type="protein sequence ID" value="RZN73108.1"/>
    <property type="molecule type" value="Genomic_DNA"/>
</dbReference>
<proteinExistence type="inferred from homology"/>
<feature type="active site" description="Nucleophile" evidence="5">
    <location>
        <position position="53"/>
    </location>
</feature>
<protein>
    <recommendedName>
        <fullName evidence="5">Probable tRNA pseudouridine synthase B</fullName>
        <ecNumber evidence="5">5.4.99.25</ecNumber>
    </recommendedName>
    <alternativeName>
        <fullName evidence="5">tRNA pseudouridine(55) synthase</fullName>
        <shortName evidence="5">Psi55 synthase</shortName>
    </alternativeName>
    <alternativeName>
        <fullName evidence="5">tRNA pseudouridylate synthase</fullName>
    </alternativeName>
    <alternativeName>
        <fullName evidence="5">tRNA-uridine isomerase</fullName>
    </alternativeName>
</protein>
<feature type="domain" description="Dyskerin-like" evidence="7">
    <location>
        <begin position="1"/>
        <end position="34"/>
    </location>
</feature>
<dbReference type="GO" id="GO:1990481">
    <property type="term" value="P:mRNA pseudouridine synthesis"/>
    <property type="evidence" value="ECO:0007669"/>
    <property type="project" value="TreeGrafter"/>
</dbReference>
<dbReference type="EC" id="5.4.99.25" evidence="5"/>
<comment type="function">
    <text evidence="3 5">Could be responsible for synthesis of pseudouridine from uracil-55 in the psi GC loop of transfer RNAs.</text>
</comment>
<feature type="domain" description="PUA" evidence="6">
    <location>
        <begin position="221"/>
        <end position="295"/>
    </location>
</feature>
<dbReference type="Pfam" id="PF01472">
    <property type="entry name" value="PUA"/>
    <property type="match status" value="1"/>
</dbReference>
<name>A0A520KYJ1_9EURY</name>
<comment type="similarity">
    <text evidence="4 5">Belongs to the pseudouridine synthase TruB family. Type 2 subfamily.</text>
</comment>
<dbReference type="InterPro" id="IPR002478">
    <property type="entry name" value="PUA"/>
</dbReference>
<comment type="catalytic activity">
    <reaction evidence="5">
        <text>uridine(55) in tRNA = pseudouridine(55) in tRNA</text>
        <dbReference type="Rhea" id="RHEA:42532"/>
        <dbReference type="Rhea" id="RHEA-COMP:10101"/>
        <dbReference type="Rhea" id="RHEA-COMP:10102"/>
        <dbReference type="ChEBI" id="CHEBI:65314"/>
        <dbReference type="ChEBI" id="CHEBI:65315"/>
        <dbReference type="EC" id="5.4.99.25"/>
    </reaction>
</comment>
<dbReference type="GO" id="GO:0000495">
    <property type="term" value="P:box H/ACA sno(s)RNA 3'-end processing"/>
    <property type="evidence" value="ECO:0007669"/>
    <property type="project" value="TreeGrafter"/>
</dbReference>
<evidence type="ECO:0000313" key="9">
    <source>
        <dbReference type="Proteomes" id="UP000320766"/>
    </source>
</evidence>
<dbReference type="InterPro" id="IPR036974">
    <property type="entry name" value="PUA_sf"/>
</dbReference>
<dbReference type="PANTHER" id="PTHR23127:SF0">
    <property type="entry name" value="H_ACA RIBONUCLEOPROTEIN COMPLEX SUBUNIT DKC1"/>
    <property type="match status" value="1"/>
</dbReference>
<dbReference type="GO" id="GO:0160148">
    <property type="term" value="F:tRNA pseudouridine(55) synthase activity"/>
    <property type="evidence" value="ECO:0007669"/>
    <property type="project" value="UniProtKB-EC"/>
</dbReference>
<evidence type="ECO:0000256" key="5">
    <source>
        <dbReference type="HAMAP-Rule" id="MF_01081"/>
    </source>
</evidence>
<sequence>MTGCRPEDRPIRLYIQKGVINLNKPSGPTSHEVTAWIKRILGLKKVGHGGTLDPRATGVLPIMLEDATKISHILLSSEKEYVGLMRLHEIVSEAKLLNVFSEFEGPIYQMPPLKSAVKRRRRKRMIYKMDLLELDGKDLLFKVRCESGTYIRVLCHEIGKSLGVGANMYELRRTFSNPFREDEGVTMHDLIDSYVLWREDGEEKYLRRNILPMEDALKHLPKIYIKDSAVDAICYGAYLAAPGILKIEQDISVGDTVALFTRKEEVVALAMAKMPLKRGGSYKKGIVADTNRVLMPPNTYMKCWKRAGVAEW</sequence>
<dbReference type="InterPro" id="IPR002501">
    <property type="entry name" value="PsdUridine_synth_N"/>
</dbReference>
<evidence type="ECO:0000313" key="8">
    <source>
        <dbReference type="EMBL" id="RZN73108.1"/>
    </source>
</evidence>
<evidence type="ECO:0000256" key="2">
    <source>
        <dbReference type="ARBA" id="ARBA00023235"/>
    </source>
</evidence>
<dbReference type="NCBIfam" id="NF003280">
    <property type="entry name" value="PRK04270.1"/>
    <property type="match status" value="1"/>
</dbReference>
<dbReference type="FunFam" id="3.30.2350.10:FF:000001">
    <property type="entry name" value="H/ACA ribonucleoprotein complex subunit CBF5"/>
    <property type="match status" value="1"/>
</dbReference>
<dbReference type="GO" id="GO:0031119">
    <property type="term" value="P:tRNA pseudouridine synthesis"/>
    <property type="evidence" value="ECO:0007669"/>
    <property type="project" value="UniProtKB-UniRule"/>
</dbReference>
<evidence type="ECO:0000256" key="3">
    <source>
        <dbReference type="ARBA" id="ARBA00060072"/>
    </source>
</evidence>
<dbReference type="InterPro" id="IPR012960">
    <property type="entry name" value="Dyskerin-like"/>
</dbReference>
<keyword evidence="1 5" id="KW-0819">tRNA processing</keyword>
<organism evidence="8 9">
    <name type="scientific">Candidatus Methanolliviera hydrocarbonicum</name>
    <dbReference type="NCBI Taxonomy" id="2491085"/>
    <lineage>
        <taxon>Archaea</taxon>
        <taxon>Methanobacteriati</taxon>
        <taxon>Methanobacteriota</taxon>
        <taxon>Candidatus Methanoliparia</taxon>
        <taxon>Candidatus Methanoliparales</taxon>
        <taxon>Candidatus Methanollivieraceae</taxon>
        <taxon>Candidatus Methanolliviera</taxon>
    </lineage>
</organism>
<dbReference type="Proteomes" id="UP000320766">
    <property type="component" value="Unassembled WGS sequence"/>
</dbReference>
<dbReference type="Pfam" id="PF01509">
    <property type="entry name" value="TruB_N"/>
    <property type="match status" value="1"/>
</dbReference>
<dbReference type="NCBIfam" id="TIGR00425">
    <property type="entry name" value="CBF5"/>
    <property type="match status" value="1"/>
</dbReference>
<reference evidence="8 9" key="1">
    <citation type="journal article" date="2019" name="Nat. Microbiol.">
        <title>Wide diversity of methane and short-chain alkane metabolisms in uncultured archaea.</title>
        <authorList>
            <person name="Borrel G."/>
            <person name="Adam P.S."/>
            <person name="McKay L.J."/>
            <person name="Chen L.X."/>
            <person name="Sierra-Garcia I.N."/>
            <person name="Sieber C.M."/>
            <person name="Letourneur Q."/>
            <person name="Ghozlane A."/>
            <person name="Andersen G.L."/>
            <person name="Li W.J."/>
            <person name="Hallam S.J."/>
            <person name="Muyzer G."/>
            <person name="de Oliveira V.M."/>
            <person name="Inskeep W.P."/>
            <person name="Banfield J.F."/>
            <person name="Gribaldo S."/>
        </authorList>
    </citation>
    <scope>NUCLEOTIDE SEQUENCE [LARGE SCALE GENOMIC DNA]</scope>
    <source>
        <strain evidence="8">NM1b</strain>
    </source>
</reference>
<dbReference type="SUPFAM" id="SSF88697">
    <property type="entry name" value="PUA domain-like"/>
    <property type="match status" value="1"/>
</dbReference>
<comment type="caution">
    <text evidence="8">The sequence shown here is derived from an EMBL/GenBank/DDBJ whole genome shotgun (WGS) entry which is preliminary data.</text>
</comment>
<dbReference type="Pfam" id="PF08068">
    <property type="entry name" value="DKCLD"/>
    <property type="match status" value="1"/>
</dbReference>
<dbReference type="Gene3D" id="2.30.130.10">
    <property type="entry name" value="PUA domain"/>
    <property type="match status" value="1"/>
</dbReference>
<gene>
    <name evidence="5" type="primary">truB</name>
    <name evidence="8" type="ORF">EF807_01065</name>
</gene>
<evidence type="ECO:0000259" key="7">
    <source>
        <dbReference type="SMART" id="SM01136"/>
    </source>
</evidence>